<comment type="caution">
    <text evidence="1">The sequence shown here is derived from an EMBL/GenBank/DDBJ whole genome shotgun (WGS) entry which is preliminary data.</text>
</comment>
<proteinExistence type="predicted"/>
<dbReference type="EMBL" id="BARS01050783">
    <property type="protein sequence ID" value="GAG51379.1"/>
    <property type="molecule type" value="Genomic_DNA"/>
</dbReference>
<evidence type="ECO:0008006" key="2">
    <source>
        <dbReference type="Google" id="ProtNLM"/>
    </source>
</evidence>
<evidence type="ECO:0000313" key="1">
    <source>
        <dbReference type="EMBL" id="GAG51379.1"/>
    </source>
</evidence>
<reference evidence="1" key="1">
    <citation type="journal article" date="2014" name="Front. Microbiol.">
        <title>High frequency of phylogenetically diverse reductive dehalogenase-homologous genes in deep subseafloor sedimentary metagenomes.</title>
        <authorList>
            <person name="Kawai M."/>
            <person name="Futagami T."/>
            <person name="Toyoda A."/>
            <person name="Takaki Y."/>
            <person name="Nishi S."/>
            <person name="Hori S."/>
            <person name="Arai W."/>
            <person name="Tsubouchi T."/>
            <person name="Morono Y."/>
            <person name="Uchiyama I."/>
            <person name="Ito T."/>
            <person name="Fujiyama A."/>
            <person name="Inagaki F."/>
            <person name="Takami H."/>
        </authorList>
    </citation>
    <scope>NUCLEOTIDE SEQUENCE</scope>
    <source>
        <strain evidence="1">Expedition CK06-06</strain>
    </source>
</reference>
<dbReference type="SUPFAM" id="SSF53098">
    <property type="entry name" value="Ribonuclease H-like"/>
    <property type="match status" value="1"/>
</dbReference>
<dbReference type="InterPro" id="IPR006783">
    <property type="entry name" value="Transposase_ISC1217"/>
</dbReference>
<feature type="non-terminal residue" evidence="1">
    <location>
        <position position="1"/>
    </location>
</feature>
<accession>X0Y637</accession>
<organism evidence="1">
    <name type="scientific">marine sediment metagenome</name>
    <dbReference type="NCBI Taxonomy" id="412755"/>
    <lineage>
        <taxon>unclassified sequences</taxon>
        <taxon>metagenomes</taxon>
        <taxon>ecological metagenomes</taxon>
    </lineage>
</organism>
<sequence length="212" mass="24457">LTDHIESLMKDWITQSKSNRLVKSKGKWISLKKFGRKMLNNGGFRVVELGDQKYLMKVFTVTMKKAGKVRLLISMNKHGNINFYVSNNLKWDELAIATRYSRRWDIEVWHREGKGNFGLKDCRLRCDDGVSRYLTLSALADTLLEIASMLSPVYAMLKNQGYTPEMKHRWILTELVGQLISSVSKMENVEVKKIMEGILCPYTSTMIKNTNV</sequence>
<dbReference type="InterPro" id="IPR012337">
    <property type="entry name" value="RNaseH-like_sf"/>
</dbReference>
<dbReference type="AlphaFoldDB" id="X0Y637"/>
<dbReference type="Pfam" id="PF04693">
    <property type="entry name" value="DDE_Tnp_2"/>
    <property type="match status" value="1"/>
</dbReference>
<protein>
    <recommendedName>
        <fullName evidence="2">Transposase IS4-like domain-containing protein</fullName>
    </recommendedName>
</protein>
<name>X0Y637_9ZZZZ</name>
<gene>
    <name evidence="1" type="ORF">S01H1_75746</name>
</gene>